<dbReference type="PANTHER" id="PTHR34825">
    <property type="entry name" value="CONSERVED PROTEIN, WITH A WEAK D-GALACTARATE DEHYDRATASE/ALTRONATE HYDROLASE DOMAIN"/>
    <property type="match status" value="1"/>
</dbReference>
<evidence type="ECO:0000313" key="1">
    <source>
        <dbReference type="EMBL" id="KAK9694038.1"/>
    </source>
</evidence>
<dbReference type="Pfam" id="PF08011">
    <property type="entry name" value="PDDEXK_9"/>
    <property type="match status" value="1"/>
</dbReference>
<evidence type="ECO:0000313" key="2">
    <source>
        <dbReference type="Proteomes" id="UP001479436"/>
    </source>
</evidence>
<protein>
    <recommendedName>
        <fullName evidence="3">AAA-ATPase-like domain-containing protein</fullName>
    </recommendedName>
</protein>
<organism evidence="1 2">
    <name type="scientific">Basidiobolus ranarum</name>
    <dbReference type="NCBI Taxonomy" id="34480"/>
    <lineage>
        <taxon>Eukaryota</taxon>
        <taxon>Fungi</taxon>
        <taxon>Fungi incertae sedis</taxon>
        <taxon>Zoopagomycota</taxon>
        <taxon>Entomophthoromycotina</taxon>
        <taxon>Basidiobolomycetes</taxon>
        <taxon>Basidiobolales</taxon>
        <taxon>Basidiobolaceae</taxon>
        <taxon>Basidiobolus</taxon>
    </lineage>
</organism>
<dbReference type="EMBL" id="JASJQH010008251">
    <property type="protein sequence ID" value="KAK9694038.1"/>
    <property type="molecule type" value="Genomic_DNA"/>
</dbReference>
<accession>A0ABR2VQK3</accession>
<proteinExistence type="predicted"/>
<sequence>MEHSFDKGFYNEANEFFHTMFSSLAKGNRDIFKILFVGVLRIGQSGFLSGLNNLVVYPLYLQSTEDSLALYEDKFGFTESEVQEVLGRSHRIEDMQDIAEWYNGYFTGNGVHLYNPVSIMRFMQYKRFEPYWTQTGSTVTLRQYLWSSNVSFKHMVTHLIESFHHSPEDLKAGVEMTILDSLAYSDIESGGARDGALFTLLYYAGYLTTNSHGRLIIPNKEIFNEWRTWIMFAIAPDNQPATLSLLTSLMGGNASKFCNEFPRLFLSSVSYHDVTRGSSENVYHMFVLGMCIFFRSEGYEVESNIESGLGRCDLVVVPRLPQQDTMLIFEFKSIQFEKPNPQPTLINQMLKESVRAALEQIVTKKYAARAPKHTKTIFDIGMAFWKKQCHIGIRKCTCDHTAKWKYEAGVVTTEQEQY</sequence>
<keyword evidence="2" id="KW-1185">Reference proteome</keyword>
<dbReference type="InterPro" id="IPR012547">
    <property type="entry name" value="PDDEXK_9"/>
</dbReference>
<dbReference type="PANTHER" id="PTHR34825:SF1">
    <property type="entry name" value="AAA-ATPASE-LIKE DOMAIN-CONTAINING PROTEIN"/>
    <property type="match status" value="1"/>
</dbReference>
<dbReference type="Proteomes" id="UP001479436">
    <property type="component" value="Unassembled WGS sequence"/>
</dbReference>
<gene>
    <name evidence="1" type="ORF">K7432_013613</name>
</gene>
<name>A0ABR2VQK3_9FUNG</name>
<comment type="caution">
    <text evidence="1">The sequence shown here is derived from an EMBL/GenBank/DDBJ whole genome shotgun (WGS) entry which is preliminary data.</text>
</comment>
<reference evidence="1 2" key="1">
    <citation type="submission" date="2023-04" db="EMBL/GenBank/DDBJ databases">
        <title>Genome of Basidiobolus ranarum AG-B5.</title>
        <authorList>
            <person name="Stajich J.E."/>
            <person name="Carter-House D."/>
            <person name="Gryganskyi A."/>
        </authorList>
    </citation>
    <scope>NUCLEOTIDE SEQUENCE [LARGE SCALE GENOMIC DNA]</scope>
    <source>
        <strain evidence="1 2">AG-B5</strain>
    </source>
</reference>
<evidence type="ECO:0008006" key="3">
    <source>
        <dbReference type="Google" id="ProtNLM"/>
    </source>
</evidence>